<protein>
    <recommendedName>
        <fullName evidence="3">DUF3108 domain-containing protein</fullName>
    </recommendedName>
</protein>
<accession>A0ABS6V475</accession>
<organism evidence="1 2">
    <name type="scientific">Sphingomicrobium clamense</name>
    <dbReference type="NCBI Taxonomy" id="2851013"/>
    <lineage>
        <taxon>Bacteria</taxon>
        <taxon>Pseudomonadati</taxon>
        <taxon>Pseudomonadota</taxon>
        <taxon>Alphaproteobacteria</taxon>
        <taxon>Sphingomonadales</taxon>
        <taxon>Sphingomonadaceae</taxon>
        <taxon>Sphingomicrobium</taxon>
    </lineage>
</organism>
<sequence>MISLALAATLPGILNGTLWEAGEQCFAIERQGERIGTVMQRIEPVSYQGRDYWNVTIRQSLPARNFEMVDVAVLDARTLRPWHFRNYRNGELHVDLAYKGSRIERTVYGETQAVDEIATDEPLLDANIWGPLMRAMPLERGAGYTLPAYHYDRGITRFEVAVIGEDEVDTLDGPRAAWQVAMKLGDGNPVTYLVAKDDGTELGVDSPMFAQRLLPNCDR</sequence>
<dbReference type="Proteomes" id="UP000698028">
    <property type="component" value="Unassembled WGS sequence"/>
</dbReference>
<reference evidence="1 2" key="1">
    <citation type="submission" date="2021-07" db="EMBL/GenBank/DDBJ databases">
        <title>The draft genome sequence of Sphingomicrobium sp. B8.</title>
        <authorList>
            <person name="Mu L."/>
        </authorList>
    </citation>
    <scope>NUCLEOTIDE SEQUENCE [LARGE SCALE GENOMIC DNA]</scope>
    <source>
        <strain evidence="1 2">B8</strain>
    </source>
</reference>
<evidence type="ECO:0000313" key="1">
    <source>
        <dbReference type="EMBL" id="MBW0144359.1"/>
    </source>
</evidence>
<proteinExistence type="predicted"/>
<dbReference type="RefSeq" id="WP_218632361.1">
    <property type="nucleotide sequence ID" value="NZ_JAHVAH010000001.1"/>
</dbReference>
<dbReference type="InterPro" id="IPR021457">
    <property type="entry name" value="DUF3108"/>
</dbReference>
<dbReference type="Pfam" id="PF11306">
    <property type="entry name" value="DUF3108"/>
    <property type="match status" value="1"/>
</dbReference>
<keyword evidence="2" id="KW-1185">Reference proteome</keyword>
<dbReference type="EMBL" id="JAHVAH010000001">
    <property type="protein sequence ID" value="MBW0144359.1"/>
    <property type="molecule type" value="Genomic_DNA"/>
</dbReference>
<evidence type="ECO:0008006" key="3">
    <source>
        <dbReference type="Google" id="ProtNLM"/>
    </source>
</evidence>
<evidence type="ECO:0000313" key="2">
    <source>
        <dbReference type="Proteomes" id="UP000698028"/>
    </source>
</evidence>
<comment type="caution">
    <text evidence="1">The sequence shown here is derived from an EMBL/GenBank/DDBJ whole genome shotgun (WGS) entry which is preliminary data.</text>
</comment>
<gene>
    <name evidence="1" type="ORF">KTQ36_03510</name>
</gene>
<name>A0ABS6V475_9SPHN</name>